<evidence type="ECO:0000256" key="5">
    <source>
        <dbReference type="PIRSR" id="PIRSR000524-50"/>
    </source>
</evidence>
<proteinExistence type="inferred from homology"/>
<organism evidence="7 8">
    <name type="scientific">Sulfitobacter alexandrii</name>
    <dbReference type="NCBI Taxonomy" id="1917485"/>
    <lineage>
        <taxon>Bacteria</taxon>
        <taxon>Pseudomonadati</taxon>
        <taxon>Pseudomonadota</taxon>
        <taxon>Alphaproteobacteria</taxon>
        <taxon>Rhodobacterales</taxon>
        <taxon>Roseobacteraceae</taxon>
        <taxon>Sulfitobacter</taxon>
    </lineage>
</organism>
<dbReference type="EMBL" id="CP018076">
    <property type="protein sequence ID" value="APE44141.1"/>
    <property type="molecule type" value="Genomic_DNA"/>
</dbReference>
<dbReference type="KEGG" id="suam:BOO69_12570"/>
<reference evidence="7 8" key="1">
    <citation type="submission" date="2016-11" db="EMBL/GenBank/DDBJ databases">
        <title>Complete genome sequence of Sulfitobacter sp. AM1-D1, a toxic bacteria associated with marine dinoflagellate Alexandrium minutum in East China Sea.</title>
        <authorList>
            <person name="Yang Q."/>
            <person name="Zhang X."/>
            <person name="Tian X."/>
        </authorList>
    </citation>
    <scope>NUCLEOTIDE SEQUENCE [LARGE SCALE GENOMIC DNA]</scope>
    <source>
        <strain evidence="7 8">AM1-D1</strain>
    </source>
</reference>
<dbReference type="SUPFAM" id="SSF53383">
    <property type="entry name" value="PLP-dependent transferases"/>
    <property type="match status" value="1"/>
</dbReference>
<comment type="similarity">
    <text evidence="2">Belongs to the class-V pyridoxal-phosphate-dependent aminotransferase family.</text>
</comment>
<dbReference type="Gene3D" id="3.40.640.10">
    <property type="entry name" value="Type I PLP-dependent aspartate aminotransferase-like (Major domain)"/>
    <property type="match status" value="1"/>
</dbReference>
<name>A0A1J0WIL1_9RHOB</name>
<dbReference type="Gene3D" id="3.90.1150.10">
    <property type="entry name" value="Aspartate Aminotransferase, domain 1"/>
    <property type="match status" value="1"/>
</dbReference>
<gene>
    <name evidence="7" type="ORF">BOO69_12570</name>
</gene>
<dbReference type="GO" id="GO:0004760">
    <property type="term" value="F:L-serine-pyruvate transaminase activity"/>
    <property type="evidence" value="ECO:0007669"/>
    <property type="project" value="TreeGrafter"/>
</dbReference>
<dbReference type="OrthoDB" id="389074at2"/>
<dbReference type="Proteomes" id="UP000181897">
    <property type="component" value="Chromosome"/>
</dbReference>
<accession>A0A1J0WIL1</accession>
<dbReference type="Pfam" id="PF00266">
    <property type="entry name" value="Aminotran_5"/>
    <property type="match status" value="1"/>
</dbReference>
<keyword evidence="8" id="KW-1185">Reference proteome</keyword>
<dbReference type="FunFam" id="3.90.1150.10:FF:000204">
    <property type="entry name" value="Hypothetical aminotransferase"/>
    <property type="match status" value="1"/>
</dbReference>
<sequence length="402" mass="43015">MKQKPKLAQGRPYLAIPGPSVTPDAVLGAMHRAAPNIYAGELPDMMPGIVADLKRVARTDHNVAMYIGNGHAAWEAALVNVTRPGDRVLVPATGRFGLGWGMVARSLGLETDIIDFGKQSPMDMDRIAEVLKADDGHRIKAVLAVHVDTSTSIRNDIAALRGVLDDLGHPALLLADCIASLGCDRFEMDAWGADVTVTGSQKGLMMPPGMAFVFFNDRAAAARARLDRVSWFWDWAPRAAPDEFFQYHGGTAPTHHLYGLRAALDLIHGEGMEQVWARHHVLARAVWAACEAWSTAGSFGMNVSDPAHRSCAVTALRLQTPQATELRSWLESELALTLGIGLGMAEPGDPARDGFFRLGHMGYVNGHMVMGLLGGIEAGMRALRIDHGAGALDAAAEVIAGG</sequence>
<keyword evidence="3 5" id="KW-0663">Pyridoxal phosphate</keyword>
<dbReference type="RefSeq" id="WP_071972481.1">
    <property type="nucleotide sequence ID" value="NZ_CP018076.1"/>
</dbReference>
<dbReference type="PANTHER" id="PTHR21152:SF40">
    <property type="entry name" value="ALANINE--GLYOXYLATE AMINOTRANSFERASE"/>
    <property type="match status" value="1"/>
</dbReference>
<protein>
    <submittedName>
        <fullName evidence="7">Septum site-determining protein</fullName>
    </submittedName>
</protein>
<dbReference type="AlphaFoldDB" id="A0A1J0WIL1"/>
<dbReference type="PIRSF" id="PIRSF000524">
    <property type="entry name" value="SPT"/>
    <property type="match status" value="1"/>
</dbReference>
<evidence type="ECO:0000313" key="7">
    <source>
        <dbReference type="EMBL" id="APE44141.1"/>
    </source>
</evidence>
<dbReference type="InterPro" id="IPR015422">
    <property type="entry name" value="PyrdxlP-dep_Trfase_small"/>
</dbReference>
<evidence type="ECO:0000256" key="3">
    <source>
        <dbReference type="ARBA" id="ARBA00022898"/>
    </source>
</evidence>
<dbReference type="InterPro" id="IPR000192">
    <property type="entry name" value="Aminotrans_V_dom"/>
</dbReference>
<evidence type="ECO:0000256" key="1">
    <source>
        <dbReference type="ARBA" id="ARBA00001933"/>
    </source>
</evidence>
<dbReference type="GO" id="GO:0019265">
    <property type="term" value="P:glycine biosynthetic process, by transamination of glyoxylate"/>
    <property type="evidence" value="ECO:0007669"/>
    <property type="project" value="TreeGrafter"/>
</dbReference>
<feature type="domain" description="Aminotransferase class V" evidence="6">
    <location>
        <begin position="68"/>
        <end position="333"/>
    </location>
</feature>
<dbReference type="InterPro" id="IPR015421">
    <property type="entry name" value="PyrdxlP-dep_Trfase_major"/>
</dbReference>
<evidence type="ECO:0000256" key="2">
    <source>
        <dbReference type="ARBA" id="ARBA00009236"/>
    </source>
</evidence>
<dbReference type="PANTHER" id="PTHR21152">
    <property type="entry name" value="AMINOTRANSFERASE CLASS V"/>
    <property type="match status" value="1"/>
</dbReference>
<dbReference type="InterPro" id="IPR024169">
    <property type="entry name" value="SP_NH2Trfase/AEP_transaminase"/>
</dbReference>
<evidence type="ECO:0000313" key="8">
    <source>
        <dbReference type="Proteomes" id="UP000181897"/>
    </source>
</evidence>
<dbReference type="InterPro" id="IPR015424">
    <property type="entry name" value="PyrdxlP-dep_Trfase"/>
</dbReference>
<dbReference type="GO" id="GO:0008453">
    <property type="term" value="F:alanine-glyoxylate transaminase activity"/>
    <property type="evidence" value="ECO:0007669"/>
    <property type="project" value="TreeGrafter"/>
</dbReference>
<feature type="binding site" evidence="4">
    <location>
        <position position="357"/>
    </location>
    <ligand>
        <name>substrate</name>
    </ligand>
</feature>
<comment type="cofactor">
    <cofactor evidence="1 5">
        <name>pyridoxal 5'-phosphate</name>
        <dbReference type="ChEBI" id="CHEBI:597326"/>
    </cofactor>
</comment>
<dbReference type="STRING" id="1917485.BOO69_12570"/>
<feature type="modified residue" description="N6-(pyridoxal phosphate)lysine" evidence="5">
    <location>
        <position position="202"/>
    </location>
</feature>
<evidence type="ECO:0000259" key="6">
    <source>
        <dbReference type="Pfam" id="PF00266"/>
    </source>
</evidence>
<evidence type="ECO:0000256" key="4">
    <source>
        <dbReference type="PIRSR" id="PIRSR000524-1"/>
    </source>
</evidence>